<gene>
    <name evidence="1" type="ORF">NDU88_002477</name>
</gene>
<accession>A0AAV7RDH0</accession>
<evidence type="ECO:0000313" key="2">
    <source>
        <dbReference type="Proteomes" id="UP001066276"/>
    </source>
</evidence>
<comment type="caution">
    <text evidence="1">The sequence shown here is derived from an EMBL/GenBank/DDBJ whole genome shotgun (WGS) entry which is preliminary data.</text>
</comment>
<keyword evidence="2" id="KW-1185">Reference proteome</keyword>
<dbReference type="EMBL" id="JANPWB010000009">
    <property type="protein sequence ID" value="KAJ1149672.1"/>
    <property type="molecule type" value="Genomic_DNA"/>
</dbReference>
<sequence length="177" mass="18771">MRLLKLSCTASPCPWFALPSSWLPIPDGASPLLLGSLLLPHSLHLSVVHIQDHITHSSGANGHTTPAVSVLVERPPAPSGRAEAGRLSVSSVCGPELCRSDSVHAHLPGQWVARASTAHAAPLDPEGPSRLLLSPFHAAAILGWLLPHRKKCSFPLMVLQITHYCPPAGSPDFILGR</sequence>
<proteinExistence type="predicted"/>
<reference evidence="1" key="1">
    <citation type="journal article" date="2022" name="bioRxiv">
        <title>Sequencing and chromosome-scale assembly of the giantPleurodeles waltlgenome.</title>
        <authorList>
            <person name="Brown T."/>
            <person name="Elewa A."/>
            <person name="Iarovenko S."/>
            <person name="Subramanian E."/>
            <person name="Araus A.J."/>
            <person name="Petzold A."/>
            <person name="Susuki M."/>
            <person name="Suzuki K.-i.T."/>
            <person name="Hayashi T."/>
            <person name="Toyoda A."/>
            <person name="Oliveira C."/>
            <person name="Osipova E."/>
            <person name="Leigh N.D."/>
            <person name="Simon A."/>
            <person name="Yun M.H."/>
        </authorList>
    </citation>
    <scope>NUCLEOTIDE SEQUENCE</scope>
    <source>
        <strain evidence="1">20211129_DDA</strain>
        <tissue evidence="1">Liver</tissue>
    </source>
</reference>
<evidence type="ECO:0000313" key="1">
    <source>
        <dbReference type="EMBL" id="KAJ1149672.1"/>
    </source>
</evidence>
<protein>
    <submittedName>
        <fullName evidence="1">Uncharacterized protein</fullName>
    </submittedName>
</protein>
<name>A0AAV7RDH0_PLEWA</name>
<organism evidence="1 2">
    <name type="scientific">Pleurodeles waltl</name>
    <name type="common">Iberian ribbed newt</name>
    <dbReference type="NCBI Taxonomy" id="8319"/>
    <lineage>
        <taxon>Eukaryota</taxon>
        <taxon>Metazoa</taxon>
        <taxon>Chordata</taxon>
        <taxon>Craniata</taxon>
        <taxon>Vertebrata</taxon>
        <taxon>Euteleostomi</taxon>
        <taxon>Amphibia</taxon>
        <taxon>Batrachia</taxon>
        <taxon>Caudata</taxon>
        <taxon>Salamandroidea</taxon>
        <taxon>Salamandridae</taxon>
        <taxon>Pleurodelinae</taxon>
        <taxon>Pleurodeles</taxon>
    </lineage>
</organism>
<dbReference type="AlphaFoldDB" id="A0AAV7RDH0"/>
<dbReference type="Proteomes" id="UP001066276">
    <property type="component" value="Chromosome 5"/>
</dbReference>